<evidence type="ECO:0000313" key="3">
    <source>
        <dbReference type="EMBL" id="ABW01446.1"/>
    </source>
</evidence>
<dbReference type="eggNOG" id="arCOG01426">
    <property type="taxonomic scope" value="Archaea"/>
</dbReference>
<evidence type="ECO:0000259" key="2">
    <source>
        <dbReference type="Pfam" id="PF26618"/>
    </source>
</evidence>
<feature type="coiled-coil region" evidence="1">
    <location>
        <begin position="167"/>
        <end position="201"/>
    </location>
</feature>
<keyword evidence="4" id="KW-1185">Reference proteome</keyword>
<dbReference type="Gene3D" id="1.10.287.1490">
    <property type="match status" value="1"/>
</dbReference>
<dbReference type="SUPFAM" id="SSF58104">
    <property type="entry name" value="Methyl-accepting chemotaxis protein (MCP) signaling domain"/>
    <property type="match status" value="1"/>
</dbReference>
<feature type="domain" description="DUF8196" evidence="2">
    <location>
        <begin position="239"/>
        <end position="347"/>
    </location>
</feature>
<organism evidence="3 4">
    <name type="scientific">Caldivirga maquilingensis (strain ATCC 700844 / DSM 13496 / JCM 10307 / IC-167)</name>
    <dbReference type="NCBI Taxonomy" id="397948"/>
    <lineage>
        <taxon>Archaea</taxon>
        <taxon>Thermoproteota</taxon>
        <taxon>Thermoprotei</taxon>
        <taxon>Thermoproteales</taxon>
        <taxon>Thermoproteaceae</taxon>
        <taxon>Caldivirga</taxon>
    </lineage>
</organism>
<dbReference type="AlphaFoldDB" id="A8MCE0"/>
<dbReference type="KEGG" id="cma:Cmaq_0605"/>
<name>A8MCE0_CALMQ</name>
<dbReference type="PANTHER" id="PTHR38753:SF1">
    <property type="entry name" value="SLR1441 PROTEIN"/>
    <property type="match status" value="1"/>
</dbReference>
<dbReference type="HOGENOM" id="CLU_057644_0_0_2"/>
<keyword evidence="1" id="KW-0175">Coiled coil</keyword>
<dbReference type="STRING" id="397948.Cmaq_0605"/>
<dbReference type="Pfam" id="PF26618">
    <property type="entry name" value="DUF8196"/>
    <property type="match status" value="1"/>
</dbReference>
<dbReference type="InterPro" id="IPR058509">
    <property type="entry name" value="DUF8196"/>
</dbReference>
<dbReference type="GeneID" id="5710024"/>
<evidence type="ECO:0000313" key="4">
    <source>
        <dbReference type="Proteomes" id="UP000001137"/>
    </source>
</evidence>
<sequence length="353" mass="41337">MSFRDEFLRLLREDAGFRGEVMRLLGISDVNASLARLIESVNALTNAVNTLIKEETETRSEIKTLQEGQNKLWEAVKNLQEQVKALQEGQNKLWEEVRNLQGQVKTLQEQVKALQEGQNKLWEEVKALREEQNRLWEEVKALREGQNKLWEVVKNLQEGQNKLWEEVKALREVEQRHEEELKALREENNKIWQEIKAIKEENNKIWQEIKALREGQDKIWREIRGIKAMQERMSISLEEEANDVVQYYLKQRGLIIVTSPIHFNTRYEFDIYGTNGQLTIIGEAKVRAGPKTIQRLVSRIEELGRIMPDKLPGRVIKVLYCMRIIPNAIEEAKKNDVWLLESGKERYAPSSLS</sequence>
<dbReference type="PANTHER" id="PTHR38753">
    <property type="entry name" value="SLR1441 PROTEIN"/>
    <property type="match status" value="1"/>
</dbReference>
<dbReference type="RefSeq" id="WP_012185666.1">
    <property type="nucleotide sequence ID" value="NC_009954.1"/>
</dbReference>
<dbReference type="Proteomes" id="UP000001137">
    <property type="component" value="Chromosome"/>
</dbReference>
<reference evidence="3 4" key="1">
    <citation type="submission" date="2007-10" db="EMBL/GenBank/DDBJ databases">
        <title>Complete sequence of Caldivirga maquilingensis IC-167.</title>
        <authorList>
            <consortium name="US DOE Joint Genome Institute"/>
            <person name="Copeland A."/>
            <person name="Lucas S."/>
            <person name="Lapidus A."/>
            <person name="Barry K."/>
            <person name="Glavina del Rio T."/>
            <person name="Dalin E."/>
            <person name="Tice H."/>
            <person name="Pitluck S."/>
            <person name="Saunders E."/>
            <person name="Brettin T."/>
            <person name="Bruce D."/>
            <person name="Detter J.C."/>
            <person name="Han C."/>
            <person name="Schmutz J."/>
            <person name="Larimer F."/>
            <person name="Land M."/>
            <person name="Hauser L."/>
            <person name="Kyrpides N."/>
            <person name="Ivanova N."/>
            <person name="Biddle J.F."/>
            <person name="Zhang Z."/>
            <person name="Fitz-Gibbon S.T."/>
            <person name="Lowe T.M."/>
            <person name="Saltikov C."/>
            <person name="House C.H."/>
            <person name="Richardson P."/>
        </authorList>
    </citation>
    <scope>NUCLEOTIDE SEQUENCE [LARGE SCALE GENOMIC DNA]</scope>
    <source>
        <strain evidence="4">ATCC 700844 / DSM 13496 / JCM 10307 / IC-167</strain>
    </source>
</reference>
<proteinExistence type="predicted"/>
<dbReference type="OrthoDB" id="28519at2157"/>
<evidence type="ECO:0000256" key="1">
    <source>
        <dbReference type="SAM" id="Coils"/>
    </source>
</evidence>
<dbReference type="EMBL" id="CP000852">
    <property type="protein sequence ID" value="ABW01446.1"/>
    <property type="molecule type" value="Genomic_DNA"/>
</dbReference>
<protein>
    <recommendedName>
        <fullName evidence="2">DUF8196 domain-containing protein</fullName>
    </recommendedName>
</protein>
<accession>A8MCE0</accession>
<gene>
    <name evidence="3" type="ordered locus">Cmaq_0605</name>
</gene>